<dbReference type="RefSeq" id="WP_272424286.1">
    <property type="nucleotide sequence ID" value="NZ_JAGTJJ010000034.1"/>
</dbReference>
<sequence>MKKSTKLIAALAALMASAISMPVFADEAANAAETEEAEARTVTVGGLGEVMVAPDSLRTSISVRARATTLVEARTEAASKTRSIMQALERLRIPDMQVRTVEITVTPITERQREEDETPPRIIGYEAESRLSVALRGVGTEILRVVGPRILDTALGAGANVVGGIDFFLSKPREAYRLALAAAVRDAEENAKVVAGTARVDLRGLRTISTEVARSIEYAQQAVYEDYGMAAGGGSESVEFPVEPGEIRVTTQVTASFDFAE</sequence>
<dbReference type="Gene3D" id="3.30.70.2970">
    <property type="entry name" value="Protein of unknown function (DUF541), domain 2"/>
    <property type="match status" value="1"/>
</dbReference>
<dbReference type="PANTHER" id="PTHR34387">
    <property type="entry name" value="SLR1258 PROTEIN"/>
    <property type="match status" value="1"/>
</dbReference>
<proteinExistence type="predicted"/>
<keyword evidence="3" id="KW-1185">Reference proteome</keyword>
<dbReference type="AlphaFoldDB" id="A0A9X3XAZ3"/>
<dbReference type="InterPro" id="IPR007497">
    <property type="entry name" value="SIMPL/DUF541"/>
</dbReference>
<dbReference type="Gene3D" id="3.30.110.170">
    <property type="entry name" value="Protein of unknown function (DUF541), domain 1"/>
    <property type="match status" value="1"/>
</dbReference>
<organism evidence="2 3">
    <name type="scientific">Polyangium jinanense</name>
    <dbReference type="NCBI Taxonomy" id="2829994"/>
    <lineage>
        <taxon>Bacteria</taxon>
        <taxon>Pseudomonadati</taxon>
        <taxon>Myxococcota</taxon>
        <taxon>Polyangia</taxon>
        <taxon>Polyangiales</taxon>
        <taxon>Polyangiaceae</taxon>
        <taxon>Polyangium</taxon>
    </lineage>
</organism>
<dbReference type="Pfam" id="PF04402">
    <property type="entry name" value="SIMPL"/>
    <property type="match status" value="1"/>
</dbReference>
<comment type="caution">
    <text evidence="2">The sequence shown here is derived from an EMBL/GenBank/DDBJ whole genome shotgun (WGS) entry which is preliminary data.</text>
</comment>
<feature type="signal peptide" evidence="1">
    <location>
        <begin position="1"/>
        <end position="25"/>
    </location>
</feature>
<dbReference type="PANTHER" id="PTHR34387:SF2">
    <property type="entry name" value="SLR1258 PROTEIN"/>
    <property type="match status" value="1"/>
</dbReference>
<keyword evidence="1" id="KW-0732">Signal</keyword>
<dbReference type="EMBL" id="JAGTJJ010000034">
    <property type="protein sequence ID" value="MDC3985980.1"/>
    <property type="molecule type" value="Genomic_DNA"/>
</dbReference>
<dbReference type="InterPro" id="IPR052022">
    <property type="entry name" value="26kDa_periplasmic_antigen"/>
</dbReference>
<protein>
    <submittedName>
        <fullName evidence="2">SIMPL domain-containing protein</fullName>
    </submittedName>
</protein>
<feature type="chain" id="PRO_5040947423" evidence="1">
    <location>
        <begin position="26"/>
        <end position="261"/>
    </location>
</feature>
<evidence type="ECO:0000313" key="3">
    <source>
        <dbReference type="Proteomes" id="UP001151081"/>
    </source>
</evidence>
<name>A0A9X3XAZ3_9BACT</name>
<dbReference type="GO" id="GO:0006974">
    <property type="term" value="P:DNA damage response"/>
    <property type="evidence" value="ECO:0007669"/>
    <property type="project" value="TreeGrafter"/>
</dbReference>
<evidence type="ECO:0000313" key="2">
    <source>
        <dbReference type="EMBL" id="MDC3985980.1"/>
    </source>
</evidence>
<gene>
    <name evidence="2" type="ORF">KEG57_36205</name>
</gene>
<reference evidence="2 3" key="1">
    <citation type="submission" date="2021-04" db="EMBL/GenBank/DDBJ databases">
        <title>Genome analysis of Polyangium sp.</title>
        <authorList>
            <person name="Li Y."/>
            <person name="Wang J."/>
        </authorList>
    </citation>
    <scope>NUCLEOTIDE SEQUENCE [LARGE SCALE GENOMIC DNA]</scope>
    <source>
        <strain evidence="2 3">SDU14</strain>
    </source>
</reference>
<accession>A0A9X3XAZ3</accession>
<evidence type="ECO:0000256" key="1">
    <source>
        <dbReference type="SAM" id="SignalP"/>
    </source>
</evidence>
<dbReference type="Proteomes" id="UP001151081">
    <property type="component" value="Unassembled WGS sequence"/>
</dbReference>